<name>G8M397_ACECE</name>
<evidence type="ECO:0000256" key="5">
    <source>
        <dbReference type="ARBA" id="ARBA00018522"/>
    </source>
</evidence>
<dbReference type="NCBIfam" id="TIGR01172">
    <property type="entry name" value="cysE"/>
    <property type="match status" value="1"/>
</dbReference>
<evidence type="ECO:0000313" key="15">
    <source>
        <dbReference type="EMBL" id="AEV70417.1"/>
    </source>
</evidence>
<evidence type="ECO:0000256" key="2">
    <source>
        <dbReference type="ARBA" id="ARBA00004876"/>
    </source>
</evidence>
<evidence type="ECO:0000256" key="12">
    <source>
        <dbReference type="ARBA" id="ARBA00049486"/>
    </source>
</evidence>
<evidence type="ECO:0000256" key="6">
    <source>
        <dbReference type="ARBA" id="ARBA00022490"/>
    </source>
</evidence>
<keyword evidence="10" id="KW-0198">Cysteine biosynthesis</keyword>
<evidence type="ECO:0000256" key="9">
    <source>
        <dbReference type="ARBA" id="ARBA00022737"/>
    </source>
</evidence>
<dbReference type="CDD" id="cd03354">
    <property type="entry name" value="LbH_SAT"/>
    <property type="match status" value="1"/>
</dbReference>
<organism evidence="15 16">
    <name type="scientific">Acetivibrio clariflavus (strain DSM 19732 / NBRC 101661 / EBR45)</name>
    <name type="common">Clostridium clariflavum</name>
    <dbReference type="NCBI Taxonomy" id="720554"/>
    <lineage>
        <taxon>Bacteria</taxon>
        <taxon>Bacillati</taxon>
        <taxon>Bacillota</taxon>
        <taxon>Clostridia</taxon>
        <taxon>Eubacteriales</taxon>
        <taxon>Oscillospiraceae</taxon>
        <taxon>Acetivibrio</taxon>
    </lineage>
</organism>
<dbReference type="GO" id="GO:0005737">
    <property type="term" value="C:cytoplasm"/>
    <property type="evidence" value="ECO:0007669"/>
    <property type="project" value="UniProtKB-SubCell"/>
</dbReference>
<evidence type="ECO:0000313" key="16">
    <source>
        <dbReference type="Proteomes" id="UP000005435"/>
    </source>
</evidence>
<dbReference type="InterPro" id="IPR005881">
    <property type="entry name" value="Ser_O-AcTrfase"/>
</dbReference>
<dbReference type="KEGG" id="ccl:Clocl_3981"/>
<evidence type="ECO:0000256" key="8">
    <source>
        <dbReference type="ARBA" id="ARBA00022679"/>
    </source>
</evidence>
<dbReference type="HOGENOM" id="CLU_051638_10_0_9"/>
<dbReference type="OrthoDB" id="9801456at2"/>
<dbReference type="PANTHER" id="PTHR42811">
    <property type="entry name" value="SERINE ACETYLTRANSFERASE"/>
    <property type="match status" value="1"/>
</dbReference>
<reference evidence="15 16" key="2">
    <citation type="journal article" date="2012" name="Stand. Genomic Sci.">
        <title>Complete Genome Sequence of Clostridium clariflavum DSM 19732.</title>
        <authorList>
            <person name="Izquierdo J.A."/>
            <person name="Goodwin L."/>
            <person name="Davenport K.W."/>
            <person name="Teshima H."/>
            <person name="Bruce D."/>
            <person name="Detter C."/>
            <person name="Tapia R."/>
            <person name="Han S."/>
            <person name="Land M."/>
            <person name="Hauser L."/>
            <person name="Jeffries C.D."/>
            <person name="Han J."/>
            <person name="Pitluck S."/>
            <person name="Nolan M."/>
            <person name="Chen A."/>
            <person name="Huntemann M."/>
            <person name="Mavromatis K."/>
            <person name="Mikhailova N."/>
            <person name="Liolios K."/>
            <person name="Woyke T."/>
            <person name="Lynd L.R."/>
        </authorList>
    </citation>
    <scope>NUCLEOTIDE SEQUENCE [LARGE SCALE GENOMIC DNA]</scope>
    <source>
        <strain evidence="16">DSM 19732 / NBRC 101661 / EBR45</strain>
    </source>
</reference>
<accession>G8M397</accession>
<dbReference type="InterPro" id="IPR001451">
    <property type="entry name" value="Hexapep"/>
</dbReference>
<evidence type="ECO:0000256" key="1">
    <source>
        <dbReference type="ARBA" id="ARBA00004496"/>
    </source>
</evidence>
<dbReference type="STRING" id="720554.Clocl_3981"/>
<keyword evidence="11 13" id="KW-0012">Acyltransferase</keyword>
<protein>
    <recommendedName>
        <fullName evidence="5 13">Serine acetyltransferase</fullName>
        <ecNumber evidence="4 13">2.3.1.30</ecNumber>
    </recommendedName>
</protein>
<comment type="pathway">
    <text evidence="2">Amino-acid biosynthesis; L-cysteine biosynthesis; L-cysteine from L-serine: step 1/2.</text>
</comment>
<dbReference type="InterPro" id="IPR010493">
    <property type="entry name" value="Ser_AcTrfase_N"/>
</dbReference>
<dbReference type="FunFam" id="2.160.10.10:FF:000007">
    <property type="entry name" value="Serine acetyltransferase"/>
    <property type="match status" value="1"/>
</dbReference>
<comment type="catalytic activity">
    <reaction evidence="12 13">
        <text>L-serine + acetyl-CoA = O-acetyl-L-serine + CoA</text>
        <dbReference type="Rhea" id="RHEA:24560"/>
        <dbReference type="ChEBI" id="CHEBI:33384"/>
        <dbReference type="ChEBI" id="CHEBI:57287"/>
        <dbReference type="ChEBI" id="CHEBI:57288"/>
        <dbReference type="ChEBI" id="CHEBI:58340"/>
        <dbReference type="EC" id="2.3.1.30"/>
    </reaction>
</comment>
<dbReference type="PIRSF" id="PIRSF000441">
    <property type="entry name" value="CysE"/>
    <property type="match status" value="1"/>
</dbReference>
<dbReference type="InterPro" id="IPR053376">
    <property type="entry name" value="Serine_acetyltransferase"/>
</dbReference>
<dbReference type="Gene3D" id="1.10.3130.10">
    <property type="entry name" value="serine acetyltransferase, domain 1"/>
    <property type="match status" value="1"/>
</dbReference>
<comment type="subcellular location">
    <subcellularLocation>
        <location evidence="1">Cytoplasm</location>
    </subcellularLocation>
</comment>
<dbReference type="RefSeq" id="WP_014256917.1">
    <property type="nucleotide sequence ID" value="NC_016627.1"/>
</dbReference>
<keyword evidence="8 13" id="KW-0808">Transferase</keyword>
<evidence type="ECO:0000256" key="7">
    <source>
        <dbReference type="ARBA" id="ARBA00022605"/>
    </source>
</evidence>
<keyword evidence="16" id="KW-1185">Reference proteome</keyword>
<dbReference type="AlphaFoldDB" id="G8M397"/>
<proteinExistence type="inferred from homology"/>
<feature type="domain" description="Serine acetyltransferase N-terminal" evidence="14">
    <location>
        <begin position="3"/>
        <end position="35"/>
    </location>
</feature>
<dbReference type="GO" id="GO:0009001">
    <property type="term" value="F:serine O-acetyltransferase activity"/>
    <property type="evidence" value="ECO:0007669"/>
    <property type="project" value="UniProtKB-EC"/>
</dbReference>
<dbReference type="UniPathway" id="UPA00136">
    <property type="reaction ID" value="UER00199"/>
</dbReference>
<dbReference type="FunFam" id="1.10.3130.10:FF:000003">
    <property type="entry name" value="Serine acetyltransferase"/>
    <property type="match status" value="1"/>
</dbReference>
<evidence type="ECO:0000256" key="4">
    <source>
        <dbReference type="ARBA" id="ARBA00013266"/>
    </source>
</evidence>
<evidence type="ECO:0000256" key="11">
    <source>
        <dbReference type="ARBA" id="ARBA00023315"/>
    </source>
</evidence>
<dbReference type="NCBIfam" id="NF041874">
    <property type="entry name" value="EPS_EpsC"/>
    <property type="match status" value="1"/>
</dbReference>
<evidence type="ECO:0000256" key="10">
    <source>
        <dbReference type="ARBA" id="ARBA00023192"/>
    </source>
</evidence>
<dbReference type="Pfam" id="PF06426">
    <property type="entry name" value="SATase_N"/>
    <property type="match status" value="1"/>
</dbReference>
<evidence type="ECO:0000256" key="3">
    <source>
        <dbReference type="ARBA" id="ARBA00007274"/>
    </source>
</evidence>
<evidence type="ECO:0000259" key="14">
    <source>
        <dbReference type="Pfam" id="PF06426"/>
    </source>
</evidence>
<comment type="similarity">
    <text evidence="3 13">Belongs to the transferase hexapeptide repeat family.</text>
</comment>
<dbReference type="EMBL" id="CP003065">
    <property type="protein sequence ID" value="AEV70417.1"/>
    <property type="molecule type" value="Genomic_DNA"/>
</dbReference>
<evidence type="ECO:0000256" key="13">
    <source>
        <dbReference type="PIRNR" id="PIRNR000441"/>
    </source>
</evidence>
<dbReference type="eggNOG" id="COG1045">
    <property type="taxonomic scope" value="Bacteria"/>
</dbReference>
<dbReference type="InterPro" id="IPR042122">
    <property type="entry name" value="Ser_AcTrfase_N_sf"/>
</dbReference>
<dbReference type="Proteomes" id="UP000005435">
    <property type="component" value="Chromosome"/>
</dbReference>
<keyword evidence="6" id="KW-0963">Cytoplasm</keyword>
<sequence>MFRQMLDDAKSIAERDPAAKSVLEVILLYPGFHAVCFHRLAHWLYKKEMFFIARLVSQISRFLTGVEIHPGAVIGKGLFIDHGMGVVIGETAEIGDNCTIYHNVTLGGTGKDVGKRHPTIGNNVLISTGAKILGPFKVGDNSRIGANAVVLSEVEPNTTVVGVPGKAVRRGNKKISPSFELDHVNIPDPVAQELCKIIQRIENLENIVAKEHGIKIDETIKKMPREIFEEMYKTEAKEGDNNENL</sequence>
<dbReference type="SUPFAM" id="SSF51161">
    <property type="entry name" value="Trimeric LpxA-like enzymes"/>
    <property type="match status" value="1"/>
</dbReference>
<reference evidence="16" key="1">
    <citation type="submission" date="2011-12" db="EMBL/GenBank/DDBJ databases">
        <title>Complete sequence of Clostridium clariflavum DSM 19732.</title>
        <authorList>
            <consortium name="US DOE Joint Genome Institute"/>
            <person name="Lucas S."/>
            <person name="Han J."/>
            <person name="Lapidus A."/>
            <person name="Cheng J.-F."/>
            <person name="Goodwin L."/>
            <person name="Pitluck S."/>
            <person name="Peters L."/>
            <person name="Teshima H."/>
            <person name="Detter J.C."/>
            <person name="Han C."/>
            <person name="Tapia R."/>
            <person name="Land M."/>
            <person name="Hauser L."/>
            <person name="Kyrpides N."/>
            <person name="Ivanova N."/>
            <person name="Pagani I."/>
            <person name="Kitzmiller T."/>
            <person name="Lynd L."/>
            <person name="Izquierdo J."/>
            <person name="Woyke T."/>
        </authorList>
    </citation>
    <scope>NUCLEOTIDE SEQUENCE [LARGE SCALE GENOMIC DNA]</scope>
    <source>
        <strain evidence="16">DSM 19732 / NBRC 101661 / EBR45</strain>
    </source>
</reference>
<dbReference type="InterPro" id="IPR011004">
    <property type="entry name" value="Trimer_LpxA-like_sf"/>
</dbReference>
<gene>
    <name evidence="15" type="ordered locus">Clocl_3981</name>
</gene>
<dbReference type="Pfam" id="PF00132">
    <property type="entry name" value="Hexapep"/>
    <property type="match status" value="1"/>
</dbReference>
<keyword evidence="9" id="KW-0677">Repeat</keyword>
<dbReference type="GO" id="GO:0006535">
    <property type="term" value="P:cysteine biosynthetic process from serine"/>
    <property type="evidence" value="ECO:0007669"/>
    <property type="project" value="InterPro"/>
</dbReference>
<dbReference type="Gene3D" id="2.160.10.10">
    <property type="entry name" value="Hexapeptide repeat proteins"/>
    <property type="match status" value="1"/>
</dbReference>
<dbReference type="EC" id="2.3.1.30" evidence="4 13"/>
<keyword evidence="7" id="KW-0028">Amino-acid biosynthesis</keyword>
<dbReference type="InterPro" id="IPR045304">
    <property type="entry name" value="LbH_SAT"/>
</dbReference>